<dbReference type="EMBL" id="JBEZNA010000037">
    <property type="protein sequence ID" value="MEU9578979.1"/>
    <property type="molecule type" value="Genomic_DNA"/>
</dbReference>
<evidence type="ECO:0000313" key="2">
    <source>
        <dbReference type="EMBL" id="MEU9578979.1"/>
    </source>
</evidence>
<dbReference type="RefSeq" id="WP_166026143.1">
    <property type="nucleotide sequence ID" value="NZ_JBEZNA010000037.1"/>
</dbReference>
<comment type="caution">
    <text evidence="2">The sequence shown here is derived from an EMBL/GenBank/DDBJ whole genome shotgun (WGS) entry which is preliminary data.</text>
</comment>
<evidence type="ECO:0000313" key="3">
    <source>
        <dbReference type="Proteomes" id="UP001551584"/>
    </source>
</evidence>
<keyword evidence="3" id="KW-1185">Reference proteome</keyword>
<accession>A0ABV3ES66</accession>
<protein>
    <submittedName>
        <fullName evidence="2">Uncharacterized protein</fullName>
    </submittedName>
</protein>
<proteinExistence type="predicted"/>
<reference evidence="2 3" key="1">
    <citation type="submission" date="2024-06" db="EMBL/GenBank/DDBJ databases">
        <title>The Natural Products Discovery Center: Release of the First 8490 Sequenced Strains for Exploring Actinobacteria Biosynthetic Diversity.</title>
        <authorList>
            <person name="Kalkreuter E."/>
            <person name="Kautsar S.A."/>
            <person name="Yang D."/>
            <person name="Bader C.D."/>
            <person name="Teijaro C.N."/>
            <person name="Fluegel L."/>
            <person name="Davis C.M."/>
            <person name="Simpson J.R."/>
            <person name="Lauterbach L."/>
            <person name="Steele A.D."/>
            <person name="Gui C."/>
            <person name="Meng S."/>
            <person name="Li G."/>
            <person name="Viehrig K."/>
            <person name="Ye F."/>
            <person name="Su P."/>
            <person name="Kiefer A.F."/>
            <person name="Nichols A."/>
            <person name="Cepeda A.J."/>
            <person name="Yan W."/>
            <person name="Fan B."/>
            <person name="Jiang Y."/>
            <person name="Adhikari A."/>
            <person name="Zheng C.-J."/>
            <person name="Schuster L."/>
            <person name="Cowan T.M."/>
            <person name="Smanski M.J."/>
            <person name="Chevrette M.G."/>
            <person name="De Carvalho L.P.S."/>
            <person name="Shen B."/>
        </authorList>
    </citation>
    <scope>NUCLEOTIDE SEQUENCE [LARGE SCALE GENOMIC DNA]</scope>
    <source>
        <strain evidence="2 3">NPDC048117</strain>
    </source>
</reference>
<organism evidence="2 3">
    <name type="scientific">Streptomyces chilikensis</name>
    <dbReference type="NCBI Taxonomy" id="1194079"/>
    <lineage>
        <taxon>Bacteria</taxon>
        <taxon>Bacillati</taxon>
        <taxon>Actinomycetota</taxon>
        <taxon>Actinomycetes</taxon>
        <taxon>Kitasatosporales</taxon>
        <taxon>Streptomycetaceae</taxon>
        <taxon>Streptomyces</taxon>
    </lineage>
</organism>
<keyword evidence="1" id="KW-0812">Transmembrane</keyword>
<sequence>MSARRRPGRLEHLVAWGLKNADVLAAVLVALVVAVLEIFGDSLPEDVTSGAILSVLCLLAVSHTVERVRQPAAVKEALAGTERALHDIAMIRSLHGGEVGQALEQARRETTRWQFKGGTGTYLRAVTLPELLRATRLRRFRLTVAVEIIDPREERVCAQYAHFRQTFARRDAEPWTTDRTRKEAYATVLAAYYYRSRFRQTLDIGVHLSAAVPTLRFDLSDRCLVITQDDDRRENFLVDQGKPLYLYYETELLESRRHATPVDLSPEVPLSEEPTVDEVRNLFEELGMPLPVTYTDPDVAEIAVKALNAPDPYGR</sequence>
<keyword evidence="1" id="KW-1133">Transmembrane helix</keyword>
<evidence type="ECO:0000256" key="1">
    <source>
        <dbReference type="SAM" id="Phobius"/>
    </source>
</evidence>
<feature type="transmembrane region" description="Helical" evidence="1">
    <location>
        <begin position="21"/>
        <end position="40"/>
    </location>
</feature>
<dbReference type="Proteomes" id="UP001551584">
    <property type="component" value="Unassembled WGS sequence"/>
</dbReference>
<name>A0ABV3ES66_9ACTN</name>
<keyword evidence="1" id="KW-0472">Membrane</keyword>
<gene>
    <name evidence="2" type="ORF">AB0D95_17225</name>
</gene>